<comment type="caution">
    <text evidence="2">The sequence shown here is derived from an EMBL/GenBank/DDBJ whole genome shotgun (WGS) entry which is preliminary data.</text>
</comment>
<reference evidence="2" key="1">
    <citation type="journal article" date="2021" name="bioRxiv">
        <title>Unraveling nitrogen, sulfur and carbon metabolic pathways and microbial community transcriptional responses to substrate deprivation and toxicity stresses in a bioreactor mimicking anoxic brackish coastal sediment conditions.</title>
        <authorList>
            <person name="Martins P.D."/>
            <person name="Echeveste M.J."/>
            <person name="Arshad A."/>
            <person name="Kurth J."/>
            <person name="Ouboter H."/>
            <person name="Jetten M.S.M."/>
            <person name="Welte C.U."/>
        </authorList>
    </citation>
    <scope>NUCLEOTIDE SEQUENCE</scope>
    <source>
        <strain evidence="2">MAG_39</strain>
    </source>
</reference>
<evidence type="ECO:0000256" key="1">
    <source>
        <dbReference type="SAM" id="Phobius"/>
    </source>
</evidence>
<dbReference type="EMBL" id="JAIOIV010000043">
    <property type="protein sequence ID" value="MBZ0155730.1"/>
    <property type="molecule type" value="Genomic_DNA"/>
</dbReference>
<dbReference type="AlphaFoldDB" id="A0A953M0W2"/>
<keyword evidence="1" id="KW-1133">Transmembrane helix</keyword>
<feature type="transmembrane region" description="Helical" evidence="1">
    <location>
        <begin position="12"/>
        <end position="33"/>
    </location>
</feature>
<gene>
    <name evidence="2" type="ORF">K8I29_05875</name>
</gene>
<keyword evidence="1" id="KW-0812">Transmembrane</keyword>
<sequence length="65" mass="6986">MGAKMMSLGIKGKFGAGYLLMTVVLYLPFLSAWSSTDRVVEMYEAALKKAASHQAGGALCRKSRS</sequence>
<evidence type="ECO:0000313" key="2">
    <source>
        <dbReference type="EMBL" id="MBZ0155730.1"/>
    </source>
</evidence>
<organism evidence="2 3">
    <name type="scientific">Candidatus Nitrobium versatile</name>
    <dbReference type="NCBI Taxonomy" id="2884831"/>
    <lineage>
        <taxon>Bacteria</taxon>
        <taxon>Pseudomonadati</taxon>
        <taxon>Nitrospirota</taxon>
        <taxon>Nitrospiria</taxon>
        <taxon>Nitrospirales</taxon>
        <taxon>Nitrospiraceae</taxon>
        <taxon>Candidatus Nitrobium</taxon>
    </lineage>
</organism>
<name>A0A953M0W2_9BACT</name>
<accession>A0A953M0W2</accession>
<reference evidence="2" key="2">
    <citation type="submission" date="2021-08" db="EMBL/GenBank/DDBJ databases">
        <authorList>
            <person name="Dalcin Martins P."/>
        </authorList>
    </citation>
    <scope>NUCLEOTIDE SEQUENCE</scope>
    <source>
        <strain evidence="2">MAG_39</strain>
    </source>
</reference>
<evidence type="ECO:0000313" key="3">
    <source>
        <dbReference type="Proteomes" id="UP000705867"/>
    </source>
</evidence>
<keyword evidence="1" id="KW-0472">Membrane</keyword>
<protein>
    <submittedName>
        <fullName evidence="2">Uncharacterized protein</fullName>
    </submittedName>
</protein>
<proteinExistence type="predicted"/>
<dbReference type="Proteomes" id="UP000705867">
    <property type="component" value="Unassembled WGS sequence"/>
</dbReference>